<comment type="caution">
    <text evidence="3">The sequence shown here is derived from an EMBL/GenBank/DDBJ whole genome shotgun (WGS) entry which is preliminary data.</text>
</comment>
<evidence type="ECO:0000256" key="1">
    <source>
        <dbReference type="SAM" id="Coils"/>
    </source>
</evidence>
<dbReference type="AlphaFoldDB" id="A0AAD4NDH0"/>
<gene>
    <name evidence="3" type="ORF">DdX_02072</name>
</gene>
<reference evidence="3" key="1">
    <citation type="submission" date="2022-01" db="EMBL/GenBank/DDBJ databases">
        <title>Genome Sequence Resource for Two Populations of Ditylenchus destructor, the Migratory Endoparasitic Phytonematode.</title>
        <authorList>
            <person name="Zhang H."/>
            <person name="Lin R."/>
            <person name="Xie B."/>
        </authorList>
    </citation>
    <scope>NUCLEOTIDE SEQUENCE</scope>
    <source>
        <strain evidence="3">BazhouSP</strain>
    </source>
</reference>
<feature type="compositionally biased region" description="Polar residues" evidence="2">
    <location>
        <begin position="15"/>
        <end position="48"/>
    </location>
</feature>
<feature type="compositionally biased region" description="Basic and acidic residues" evidence="2">
    <location>
        <begin position="306"/>
        <end position="319"/>
    </location>
</feature>
<dbReference type="Proteomes" id="UP001201812">
    <property type="component" value="Unassembled WGS sequence"/>
</dbReference>
<evidence type="ECO:0008006" key="5">
    <source>
        <dbReference type="Google" id="ProtNLM"/>
    </source>
</evidence>
<feature type="coiled-coil region" evidence="1">
    <location>
        <begin position="139"/>
        <end position="233"/>
    </location>
</feature>
<keyword evidence="4" id="KW-1185">Reference proteome</keyword>
<evidence type="ECO:0000256" key="2">
    <source>
        <dbReference type="SAM" id="MobiDB-lite"/>
    </source>
</evidence>
<feature type="region of interest" description="Disordered" evidence="2">
    <location>
        <begin position="283"/>
        <end position="326"/>
    </location>
</feature>
<dbReference type="EMBL" id="JAKKPZ010000002">
    <property type="protein sequence ID" value="KAI1725414.1"/>
    <property type="molecule type" value="Genomic_DNA"/>
</dbReference>
<evidence type="ECO:0000313" key="3">
    <source>
        <dbReference type="EMBL" id="KAI1725414.1"/>
    </source>
</evidence>
<evidence type="ECO:0000313" key="4">
    <source>
        <dbReference type="Proteomes" id="UP001201812"/>
    </source>
</evidence>
<organism evidence="3 4">
    <name type="scientific">Ditylenchus destructor</name>
    <dbReference type="NCBI Taxonomy" id="166010"/>
    <lineage>
        <taxon>Eukaryota</taxon>
        <taxon>Metazoa</taxon>
        <taxon>Ecdysozoa</taxon>
        <taxon>Nematoda</taxon>
        <taxon>Chromadorea</taxon>
        <taxon>Rhabditida</taxon>
        <taxon>Tylenchina</taxon>
        <taxon>Tylenchomorpha</taxon>
        <taxon>Sphaerularioidea</taxon>
        <taxon>Anguinidae</taxon>
        <taxon>Anguininae</taxon>
        <taxon>Ditylenchus</taxon>
    </lineage>
</organism>
<feature type="region of interest" description="Disordered" evidence="2">
    <location>
        <begin position="1"/>
        <end position="56"/>
    </location>
</feature>
<protein>
    <recommendedName>
        <fullName evidence="5">Lebercilin domain-containing protein</fullName>
    </recommendedName>
</protein>
<name>A0AAD4NDH0_9BILA</name>
<keyword evidence="1" id="KW-0175">Coiled coil</keyword>
<accession>A0AAD4NDH0</accession>
<proteinExistence type="predicted"/>
<sequence>MKSSAKGNPKRLKQHSYSLDRLSSNRPLVGTNTNGTAKPNFRPSASLNNRKDFLPPPILGSHASADRFSRSPYLTSVNDLRDELLKTKRAYSLALRENSFIRTKFKISEKECKKKEKEIMQLLSTDQNNTSRYEERLQLNSLKKKAIQYERVLRNKIEENAKLLSDRNVAKAAESRHLVEKLEAECNRLRNHLSQSIPEGEFLREKHQYMEIIDRLTEENMDLRRIIGEYEKQQRDDLLSEHICGKENYMNDLEALPAKTYRKQMEHYKTALSALIKQRRSRSAVLIRSHSDSRRQRKSTSTLSETQHRLSSPEKERPKRSISQGEAIAVHIPTRGRQQIAENKCRKNLEYKATKSLDDGWLEKPIMELKTQNASMKPPFARMYHDISSASSRSTADSEVILVGNGGQDLTKSFLIDEEGHVFLRDSQGNTEQDRVIEEGEDHLIIHMHGSGRNMVETTDKNETPDTITSDEVEQNIQSLNMEFGDELCANESEKLLEKVFTYVQSHILRVKMIKIRQENLNQDPV</sequence>